<comment type="caution">
    <text evidence="1">The sequence shown here is derived from an EMBL/GenBank/DDBJ whole genome shotgun (WGS) entry which is preliminary data.</text>
</comment>
<gene>
    <name evidence="1" type="ORF">SPIL2461_LOCUS20733</name>
</gene>
<feature type="non-terminal residue" evidence="1">
    <location>
        <position position="1"/>
    </location>
</feature>
<organism evidence="1 2">
    <name type="scientific">Symbiodinium pilosum</name>
    <name type="common">Dinoflagellate</name>
    <dbReference type="NCBI Taxonomy" id="2952"/>
    <lineage>
        <taxon>Eukaryota</taxon>
        <taxon>Sar</taxon>
        <taxon>Alveolata</taxon>
        <taxon>Dinophyceae</taxon>
        <taxon>Suessiales</taxon>
        <taxon>Symbiodiniaceae</taxon>
        <taxon>Symbiodinium</taxon>
    </lineage>
</organism>
<evidence type="ECO:0000313" key="2">
    <source>
        <dbReference type="Proteomes" id="UP000649617"/>
    </source>
</evidence>
<dbReference type="EMBL" id="CAJNIZ010045619">
    <property type="protein sequence ID" value="CAE7725208.1"/>
    <property type="molecule type" value="Genomic_DNA"/>
</dbReference>
<accession>A0A812X9U8</accession>
<name>A0A812X9U8_SYMPI</name>
<proteinExistence type="predicted"/>
<reference evidence="1" key="1">
    <citation type="submission" date="2021-02" db="EMBL/GenBank/DDBJ databases">
        <authorList>
            <person name="Dougan E. K."/>
            <person name="Rhodes N."/>
            <person name="Thang M."/>
            <person name="Chan C."/>
        </authorList>
    </citation>
    <scope>NUCLEOTIDE SEQUENCE</scope>
</reference>
<evidence type="ECO:0000313" key="1">
    <source>
        <dbReference type="EMBL" id="CAE7725208.1"/>
    </source>
</evidence>
<sequence>DKCEKAECSDAVKAKVALMEKIRSHQQLWFKSGLVNPYQSNSKWTNRCACGEFNEQTRQCKVKGKSKEKPCCTMIAKDCKADDPWPKRFAQAVTEDQRLKQQGTEIQSLYQSCIDNCHKKYQELCIKDLQETQAGFAQKVAAELEKLGPPPSIYDRSYETYYRVADKMAQKEKEDRVQRIHAKILQDKYSQLVDLSGWNGGGVLDDPSQQCCKCATAYEFGDVWLGTTITSFCSASSCATHPKCAVSDGAFCGQHSAACPAE</sequence>
<protein>
    <submittedName>
        <fullName evidence="1">Uncharacterized protein</fullName>
    </submittedName>
</protein>
<dbReference type="Proteomes" id="UP000649617">
    <property type="component" value="Unassembled WGS sequence"/>
</dbReference>
<dbReference type="AlphaFoldDB" id="A0A812X9U8"/>
<keyword evidence="2" id="KW-1185">Reference proteome</keyword>